<keyword evidence="2" id="KW-1185">Reference proteome</keyword>
<organism evidence="1 2">
    <name type="scientific">Suillus placidus</name>
    <dbReference type="NCBI Taxonomy" id="48579"/>
    <lineage>
        <taxon>Eukaryota</taxon>
        <taxon>Fungi</taxon>
        <taxon>Dikarya</taxon>
        <taxon>Basidiomycota</taxon>
        <taxon>Agaricomycotina</taxon>
        <taxon>Agaricomycetes</taxon>
        <taxon>Agaricomycetidae</taxon>
        <taxon>Boletales</taxon>
        <taxon>Suillineae</taxon>
        <taxon>Suillaceae</taxon>
        <taxon>Suillus</taxon>
    </lineage>
</organism>
<dbReference type="Proteomes" id="UP000714275">
    <property type="component" value="Unassembled WGS sequence"/>
</dbReference>
<sequence>MAWTFAGLLSVFGFSGAFIIVDRQSRGRPMFHVIPGAILRGMETQEDKAHLQSVLMVSEELYGTAAVANNIVDLIVHDWAMHAIYTESIELAERITREATEVWNLSVQLKCQTMAGVNVKVEAHTMKFNMG</sequence>
<protein>
    <submittedName>
        <fullName evidence="1">Uncharacterized protein</fullName>
    </submittedName>
</protein>
<accession>A0A9P7D5U9</accession>
<dbReference type="AlphaFoldDB" id="A0A9P7D5U9"/>
<evidence type="ECO:0000313" key="1">
    <source>
        <dbReference type="EMBL" id="KAG1781410.1"/>
    </source>
</evidence>
<reference evidence="1" key="1">
    <citation type="journal article" date="2020" name="New Phytol.">
        <title>Comparative genomics reveals dynamic genome evolution in host specialist ectomycorrhizal fungi.</title>
        <authorList>
            <person name="Lofgren L.A."/>
            <person name="Nguyen N.H."/>
            <person name="Vilgalys R."/>
            <person name="Ruytinx J."/>
            <person name="Liao H.L."/>
            <person name="Branco S."/>
            <person name="Kuo A."/>
            <person name="LaButti K."/>
            <person name="Lipzen A."/>
            <person name="Andreopoulos W."/>
            <person name="Pangilinan J."/>
            <person name="Riley R."/>
            <person name="Hundley H."/>
            <person name="Na H."/>
            <person name="Barry K."/>
            <person name="Grigoriev I.V."/>
            <person name="Stajich J.E."/>
            <person name="Kennedy P.G."/>
        </authorList>
    </citation>
    <scope>NUCLEOTIDE SEQUENCE</scope>
    <source>
        <strain evidence="1">DOB743</strain>
    </source>
</reference>
<name>A0A9P7D5U9_9AGAM</name>
<dbReference type="EMBL" id="JABBWD010000006">
    <property type="protein sequence ID" value="KAG1781410.1"/>
    <property type="molecule type" value="Genomic_DNA"/>
</dbReference>
<proteinExistence type="predicted"/>
<comment type="caution">
    <text evidence="1">The sequence shown here is derived from an EMBL/GenBank/DDBJ whole genome shotgun (WGS) entry which is preliminary data.</text>
</comment>
<evidence type="ECO:0000313" key="2">
    <source>
        <dbReference type="Proteomes" id="UP000714275"/>
    </source>
</evidence>
<gene>
    <name evidence="1" type="ORF">EV702DRAFT_1042502</name>
</gene>